<dbReference type="RefSeq" id="XP_036635496.1">
    <property type="nucleotide sequence ID" value="XM_036774023.1"/>
</dbReference>
<reference evidence="2" key="1">
    <citation type="submission" date="2019-07" db="EMBL/GenBank/DDBJ databases">
        <authorList>
            <person name="Palmer J.M."/>
        </authorList>
    </citation>
    <scope>NUCLEOTIDE SEQUENCE</scope>
    <source>
        <strain evidence="2">PC9</strain>
    </source>
</reference>
<dbReference type="GO" id="GO:0005543">
    <property type="term" value="F:phospholipid binding"/>
    <property type="evidence" value="ECO:0007669"/>
    <property type="project" value="TreeGrafter"/>
</dbReference>
<dbReference type="PANTHER" id="PTHR11362:SF148">
    <property type="entry name" value="CARBOXYPEPTIDASE Y INHIBITOR"/>
    <property type="match status" value="1"/>
</dbReference>
<dbReference type="GO" id="GO:0030162">
    <property type="term" value="P:regulation of proteolysis"/>
    <property type="evidence" value="ECO:0007669"/>
    <property type="project" value="TreeGrafter"/>
</dbReference>
<dbReference type="VEuPathDB" id="FungiDB:PC9H_004439"/>
<dbReference type="Gene3D" id="3.90.280.10">
    <property type="entry name" value="PEBP-like"/>
    <property type="match status" value="1"/>
</dbReference>
<dbReference type="Proteomes" id="UP000623687">
    <property type="component" value="Unassembled WGS sequence"/>
</dbReference>
<dbReference type="GO" id="GO:0030414">
    <property type="term" value="F:peptidase inhibitor activity"/>
    <property type="evidence" value="ECO:0007669"/>
    <property type="project" value="TreeGrafter"/>
</dbReference>
<gene>
    <name evidence="2" type="ORF">PC9H_004439</name>
</gene>
<dbReference type="Pfam" id="PF01161">
    <property type="entry name" value="PBP"/>
    <property type="match status" value="1"/>
</dbReference>
<dbReference type="GeneID" id="59374257"/>
<dbReference type="InterPro" id="IPR008914">
    <property type="entry name" value="PEBP"/>
</dbReference>
<feature type="region of interest" description="Disordered" evidence="1">
    <location>
        <begin position="113"/>
        <end position="142"/>
    </location>
</feature>
<accession>A0A8H7A3U7</accession>
<evidence type="ECO:0000313" key="3">
    <source>
        <dbReference type="Proteomes" id="UP000623687"/>
    </source>
</evidence>
<dbReference type="GO" id="GO:0046578">
    <property type="term" value="P:regulation of Ras protein signal transduction"/>
    <property type="evidence" value="ECO:0007669"/>
    <property type="project" value="TreeGrafter"/>
</dbReference>
<dbReference type="InterPro" id="IPR035810">
    <property type="entry name" value="PEBP_euk"/>
</dbReference>
<sequence length="207" mass="22263">MSNVDPLAEVTASLASVQLIPDVIPPSAAFSPSVLFSVVWPTGKEALLGNELTRDETLDEPDIVFTPMGTPNSGEGSSETSYTLVMCDPDAPSRADPKYKEFRHWVITGLKSPARTSDQTSSLSALKTKPSTTPYRPPGPPPGSGLHRYVFLLFEEPSSAGEFTIPAGSPEYGAALEERRSWGAIKFGETYGLKLVGATFFHVRSVE</sequence>
<dbReference type="SUPFAM" id="SSF49777">
    <property type="entry name" value="PEBP-like"/>
    <property type="match status" value="1"/>
</dbReference>
<evidence type="ECO:0008006" key="4">
    <source>
        <dbReference type="Google" id="ProtNLM"/>
    </source>
</evidence>
<proteinExistence type="predicted"/>
<dbReference type="PANTHER" id="PTHR11362">
    <property type="entry name" value="PHOSPHATIDYLETHANOLAMINE-BINDING PROTEIN"/>
    <property type="match status" value="1"/>
</dbReference>
<evidence type="ECO:0000256" key="1">
    <source>
        <dbReference type="SAM" id="MobiDB-lite"/>
    </source>
</evidence>
<dbReference type="EMBL" id="JACETU010000002">
    <property type="protein sequence ID" value="KAF7437597.1"/>
    <property type="molecule type" value="Genomic_DNA"/>
</dbReference>
<dbReference type="CDD" id="cd00866">
    <property type="entry name" value="PEBP_euk"/>
    <property type="match status" value="1"/>
</dbReference>
<dbReference type="OrthoDB" id="2506647at2759"/>
<dbReference type="AlphaFoldDB" id="A0A8H7A3U7"/>
<comment type="caution">
    <text evidence="2">The sequence shown here is derived from an EMBL/GenBank/DDBJ whole genome shotgun (WGS) entry which is preliminary data.</text>
</comment>
<name>A0A8H7A3U7_PLEOS</name>
<feature type="compositionally biased region" description="Polar residues" evidence="1">
    <location>
        <begin position="114"/>
        <end position="125"/>
    </location>
</feature>
<keyword evidence="3" id="KW-1185">Reference proteome</keyword>
<dbReference type="InterPro" id="IPR036610">
    <property type="entry name" value="PEBP-like_sf"/>
</dbReference>
<evidence type="ECO:0000313" key="2">
    <source>
        <dbReference type="EMBL" id="KAF7437597.1"/>
    </source>
</evidence>
<protein>
    <recommendedName>
        <fullName evidence="4">PEBP-like protein</fullName>
    </recommendedName>
</protein>
<organism evidence="2 3">
    <name type="scientific">Pleurotus ostreatus</name>
    <name type="common">Oyster mushroom</name>
    <name type="synonym">White-rot fungus</name>
    <dbReference type="NCBI Taxonomy" id="5322"/>
    <lineage>
        <taxon>Eukaryota</taxon>
        <taxon>Fungi</taxon>
        <taxon>Dikarya</taxon>
        <taxon>Basidiomycota</taxon>
        <taxon>Agaricomycotina</taxon>
        <taxon>Agaricomycetes</taxon>
        <taxon>Agaricomycetidae</taxon>
        <taxon>Agaricales</taxon>
        <taxon>Pleurotineae</taxon>
        <taxon>Pleurotaceae</taxon>
        <taxon>Pleurotus</taxon>
    </lineage>
</organism>